<keyword evidence="3" id="KW-1185">Reference proteome</keyword>
<evidence type="ECO:0000313" key="3">
    <source>
        <dbReference type="Proteomes" id="UP000064967"/>
    </source>
</evidence>
<dbReference type="InterPro" id="IPR012902">
    <property type="entry name" value="N_methyl_site"/>
</dbReference>
<proteinExistence type="predicted"/>
<evidence type="ECO:0000313" key="2">
    <source>
        <dbReference type="EMBL" id="AKU99419.1"/>
    </source>
</evidence>
<dbReference type="STRING" id="1391654.AKJ09_06083"/>
<gene>
    <name evidence="2" type="ORF">AKJ09_06083</name>
</gene>
<protein>
    <recommendedName>
        <fullName evidence="4">Type IV fimbrial biogenesis protein PilV</fullName>
    </recommendedName>
</protein>
<dbReference type="EMBL" id="CP012333">
    <property type="protein sequence ID" value="AKU99419.1"/>
    <property type="molecule type" value="Genomic_DNA"/>
</dbReference>
<keyword evidence="1" id="KW-0472">Membrane</keyword>
<dbReference type="NCBIfam" id="TIGR02532">
    <property type="entry name" value="IV_pilin_GFxxxE"/>
    <property type="match status" value="1"/>
</dbReference>
<name>A0A0K1Q218_9BACT</name>
<reference evidence="2 3" key="1">
    <citation type="submission" date="2015-08" db="EMBL/GenBank/DDBJ databases">
        <authorList>
            <person name="Babu N.S."/>
            <person name="Beckwith C.J."/>
            <person name="Beseler K.G."/>
            <person name="Brison A."/>
            <person name="Carone J.V."/>
            <person name="Caskin T.P."/>
            <person name="Diamond M."/>
            <person name="Durham M.E."/>
            <person name="Foxe J.M."/>
            <person name="Go M."/>
            <person name="Henderson B.A."/>
            <person name="Jones I.B."/>
            <person name="McGettigan J.A."/>
            <person name="Micheletti S.J."/>
            <person name="Nasrallah M.E."/>
            <person name="Ortiz D."/>
            <person name="Piller C.R."/>
            <person name="Privatt S.R."/>
            <person name="Schneider S.L."/>
            <person name="Sharp S."/>
            <person name="Smith T.C."/>
            <person name="Stanton J.D."/>
            <person name="Ullery H.E."/>
            <person name="Wilson R.J."/>
            <person name="Serrano M.G."/>
            <person name="Buck G."/>
            <person name="Lee V."/>
            <person name="Wang Y."/>
            <person name="Carvalho R."/>
            <person name="Voegtly L."/>
            <person name="Shi R."/>
            <person name="Duckworth R."/>
            <person name="Johnson A."/>
            <person name="Loviza R."/>
            <person name="Walstead R."/>
            <person name="Shah Z."/>
            <person name="Kiflezghi M."/>
            <person name="Wade K."/>
            <person name="Ball S.L."/>
            <person name="Bradley K.W."/>
            <person name="Asai D.J."/>
            <person name="Bowman C.A."/>
            <person name="Russell D.A."/>
            <person name="Pope W.H."/>
            <person name="Jacobs-Sera D."/>
            <person name="Hendrix R.W."/>
            <person name="Hatfull G.F."/>
        </authorList>
    </citation>
    <scope>NUCLEOTIDE SEQUENCE [LARGE SCALE GENOMIC DNA]</scope>
    <source>
        <strain evidence="2 3">DSM 27648</strain>
    </source>
</reference>
<dbReference type="Proteomes" id="UP000064967">
    <property type="component" value="Chromosome"/>
</dbReference>
<feature type="transmembrane region" description="Helical" evidence="1">
    <location>
        <begin position="12"/>
        <end position="36"/>
    </location>
</feature>
<evidence type="ECO:0008006" key="4">
    <source>
        <dbReference type="Google" id="ProtNLM"/>
    </source>
</evidence>
<evidence type="ECO:0000256" key="1">
    <source>
        <dbReference type="SAM" id="Phobius"/>
    </source>
</evidence>
<dbReference type="AlphaFoldDB" id="A0A0K1Q218"/>
<organism evidence="2 3">
    <name type="scientific">Labilithrix luteola</name>
    <dbReference type="NCBI Taxonomy" id="1391654"/>
    <lineage>
        <taxon>Bacteria</taxon>
        <taxon>Pseudomonadati</taxon>
        <taxon>Myxococcota</taxon>
        <taxon>Polyangia</taxon>
        <taxon>Polyangiales</taxon>
        <taxon>Labilitrichaceae</taxon>
        <taxon>Labilithrix</taxon>
    </lineage>
</organism>
<dbReference type="KEGG" id="llu:AKJ09_06083"/>
<keyword evidence="1" id="KW-0812">Transmembrane</keyword>
<sequence length="205" mass="22812">MVRTLRRRARRDGYTAVEVLVAMTLFAIGAAGVIGMQKVSIQGNTDARRFDIATAIGNQWMGRLQRDAMTWTKPDSADPNSNLTTNTTWLRFASALPTPLGANVGWQQPPAPPNNYFGQSYAFDVLGRELPEGSKDIFFCVNYRLDFLDPVNNPTTSPIRAEVRVFWPRFEQGPPTDCSVATAGALTTQQAHFLYLTSIVRRNAR</sequence>
<accession>A0A0K1Q218</accession>
<keyword evidence="1" id="KW-1133">Transmembrane helix</keyword>